<gene>
    <name evidence="2" type="ORF">TrRE_jg2660</name>
</gene>
<dbReference type="OrthoDB" id="432970at2759"/>
<dbReference type="Proteomes" id="UP001165082">
    <property type="component" value="Unassembled WGS sequence"/>
</dbReference>
<dbReference type="Pfam" id="PF20179">
    <property type="entry name" value="MSS51_C"/>
    <property type="match status" value="1"/>
</dbReference>
<accession>A0A9W6ZTL6</accession>
<proteinExistence type="predicted"/>
<evidence type="ECO:0000313" key="3">
    <source>
        <dbReference type="Proteomes" id="UP001165082"/>
    </source>
</evidence>
<protein>
    <recommendedName>
        <fullName evidence="1">Mitochondrial splicing suppressor 51-like C-terminal domain-containing protein</fullName>
    </recommendedName>
</protein>
<evidence type="ECO:0000259" key="1">
    <source>
        <dbReference type="Pfam" id="PF20179"/>
    </source>
</evidence>
<keyword evidence="3" id="KW-1185">Reference proteome</keyword>
<feature type="domain" description="Mitochondrial splicing suppressor 51-like C-terminal" evidence="1">
    <location>
        <begin position="92"/>
        <end position="262"/>
    </location>
</feature>
<dbReference type="EMBL" id="BRXZ01002155">
    <property type="protein sequence ID" value="GMH55705.1"/>
    <property type="molecule type" value="Genomic_DNA"/>
</dbReference>
<dbReference type="InterPro" id="IPR046824">
    <property type="entry name" value="Mss51-like_C"/>
</dbReference>
<dbReference type="AlphaFoldDB" id="A0A9W6ZTL6"/>
<sequence length="283" mass="30679">MDPSGKPPCSIDVAAVTACVRSIKLRNPSLARALDAGASKLPLPSPSPPPLAPIDHKVIPPLQTLAWVSPSPKAIAASAALSRSATIAEALDLLSILDASPPSIIVDVVGVDAVDAGSPSIIKRMFHPLLRWVHRATGTRTLLRLSGPNVPSAMHCHESKAEGGEISVSPLPYHEFLDANAGDPADLAVAFNAGIWGYTDWDGTLARLSEPKGSNPRFFLVTSYTKEEAEEDEEKIARFWGGDGRRVWEGEANRWRSRKERETKAREEAYYENSHWGCWGCKD</sequence>
<organism evidence="2 3">
    <name type="scientific">Triparma retinervis</name>
    <dbReference type="NCBI Taxonomy" id="2557542"/>
    <lineage>
        <taxon>Eukaryota</taxon>
        <taxon>Sar</taxon>
        <taxon>Stramenopiles</taxon>
        <taxon>Ochrophyta</taxon>
        <taxon>Bolidophyceae</taxon>
        <taxon>Parmales</taxon>
        <taxon>Triparmaceae</taxon>
        <taxon>Triparma</taxon>
    </lineage>
</organism>
<evidence type="ECO:0000313" key="2">
    <source>
        <dbReference type="EMBL" id="GMH55705.1"/>
    </source>
</evidence>
<reference evidence="2" key="1">
    <citation type="submission" date="2022-07" db="EMBL/GenBank/DDBJ databases">
        <title>Genome analysis of Parmales, a sister group of diatoms, reveals the evolutionary specialization of diatoms from phago-mixotrophs to photoautotrophs.</title>
        <authorList>
            <person name="Ban H."/>
            <person name="Sato S."/>
            <person name="Yoshikawa S."/>
            <person name="Kazumasa Y."/>
            <person name="Nakamura Y."/>
            <person name="Ichinomiya M."/>
            <person name="Saitoh K."/>
            <person name="Sato N."/>
            <person name="Blanc-Mathieu R."/>
            <person name="Endo H."/>
            <person name="Kuwata A."/>
            <person name="Ogata H."/>
        </authorList>
    </citation>
    <scope>NUCLEOTIDE SEQUENCE</scope>
</reference>
<name>A0A9W6ZTL6_9STRA</name>
<comment type="caution">
    <text evidence="2">The sequence shown here is derived from an EMBL/GenBank/DDBJ whole genome shotgun (WGS) entry which is preliminary data.</text>
</comment>